<dbReference type="GO" id="GO:0032465">
    <property type="term" value="P:regulation of cytokinesis"/>
    <property type="evidence" value="ECO:0007669"/>
    <property type="project" value="InterPro"/>
</dbReference>
<feature type="region of interest" description="Disordered" evidence="2">
    <location>
        <begin position="633"/>
        <end position="724"/>
    </location>
</feature>
<comment type="caution">
    <text evidence="3">The sequence shown here is derived from an EMBL/GenBank/DDBJ whole genome shotgun (WGS) entry which is preliminary data.</text>
</comment>
<feature type="region of interest" description="Disordered" evidence="2">
    <location>
        <begin position="208"/>
        <end position="241"/>
    </location>
</feature>
<dbReference type="PANTHER" id="PTHR13594:SF3">
    <property type="entry name" value="CENTRIOLAR COILED-COIL PROTEIN OF 110 KDA-LIKE ISOFORM X3"/>
    <property type="match status" value="1"/>
</dbReference>
<name>A0A9W7WM79_TRIRA</name>
<evidence type="ECO:0000313" key="4">
    <source>
        <dbReference type="Proteomes" id="UP001059041"/>
    </source>
</evidence>
<dbReference type="GO" id="GO:1903723">
    <property type="term" value="P:negative regulation of centriole elongation"/>
    <property type="evidence" value="ECO:0007669"/>
    <property type="project" value="TreeGrafter"/>
</dbReference>
<gene>
    <name evidence="3" type="ORF">IRJ41_004972</name>
</gene>
<dbReference type="GO" id="GO:0007099">
    <property type="term" value="P:centriole replication"/>
    <property type="evidence" value="ECO:0007669"/>
    <property type="project" value="InterPro"/>
</dbReference>
<dbReference type="OrthoDB" id="10028852at2759"/>
<dbReference type="GO" id="GO:0032053">
    <property type="term" value="P:ciliary basal body organization"/>
    <property type="evidence" value="ECO:0007669"/>
    <property type="project" value="TreeGrafter"/>
</dbReference>
<keyword evidence="4" id="KW-1185">Reference proteome</keyword>
<feature type="compositionally biased region" description="Polar residues" evidence="2">
    <location>
        <begin position="211"/>
        <end position="222"/>
    </location>
</feature>
<feature type="region of interest" description="Disordered" evidence="2">
    <location>
        <begin position="256"/>
        <end position="278"/>
    </location>
</feature>
<feature type="compositionally biased region" description="Basic and acidic residues" evidence="2">
    <location>
        <begin position="705"/>
        <end position="717"/>
    </location>
</feature>
<sequence>MRKIPQHSLNDRRTFDRKNMDSYEDFCARISSNLQSEMMHQKSCSPVPVQRGAQSFICFHDRPVLSPLLNEKQIREMAEYKKRAIQLEAKREIYYKNNLLNQIQNLLWTSKAPKVLDVPDTLEQHAAPSTKTEQNNGCTVHDTAKLTPGEGTEPFILTSKPPVSPSAESTEAIKAKIGEEKQAQNEVDAEEVSLQHLLKKSREFIEKEQGRQGSKFISSNTVDAKVMPSESPSDKENVSSLDVSGSCLTGYLPSGYSPSQTSPGPLISPEPNVTVRPHRGRPRPISAYSIFFYPDNPNQPSTTATGRPQDALTPNQDRRLLGVESLSSNRCDGTSWFNPLSETLNTKGRSETSPVDPEVISPVFRRRCHTLDSHQSPLIDRSQQRMPRFMAGVTARTPPRVSPTSPMSQSYTRESPLCAFMGSGLTPGSPSHGHLSFEIEGNSVIGQGGLSPVAGEDGCELRAVGERYTVLGPVCSLSPGDGSSRHSTSSIGFPSTSLDIPSPSMQTSIYIRGLSYSGGKTRNRLSQVLTADQQRALCRLCAIVKGFLTRRLLKTEKVKHLCQTVQDTQEFIHSFGSGQMSEQDFSLHERVRAQLRAALFDIHDIFFTMPLEERLFLLQLDRDLRTERKLREMEKAKTSKDKMILSAATQKSLDRKKQRVGESPGPTRKAQKTKSPPTKRILQPSQGQNALVSGQQLLHRGSYKKSPEERVQHSERLKKQHSLG</sequence>
<dbReference type="InterPro" id="IPR033207">
    <property type="entry name" value="CCP110"/>
</dbReference>
<evidence type="ECO:0000256" key="1">
    <source>
        <dbReference type="SAM" id="Coils"/>
    </source>
</evidence>
<feature type="coiled-coil region" evidence="1">
    <location>
        <begin position="70"/>
        <end position="97"/>
    </location>
</feature>
<proteinExistence type="predicted"/>
<feature type="region of interest" description="Disordered" evidence="2">
    <location>
        <begin position="295"/>
        <end position="314"/>
    </location>
</feature>
<feature type="compositionally biased region" description="Polar residues" evidence="2">
    <location>
        <begin position="683"/>
        <end position="696"/>
    </location>
</feature>
<dbReference type="Pfam" id="PF16025">
    <property type="entry name" value="CaM_bind"/>
    <property type="match status" value="1"/>
</dbReference>
<feature type="compositionally biased region" description="Basic and acidic residues" evidence="2">
    <location>
        <begin position="633"/>
        <end position="643"/>
    </location>
</feature>
<organism evidence="3 4">
    <name type="scientific">Triplophysa rosa</name>
    <name type="common">Cave loach</name>
    <dbReference type="NCBI Taxonomy" id="992332"/>
    <lineage>
        <taxon>Eukaryota</taxon>
        <taxon>Metazoa</taxon>
        <taxon>Chordata</taxon>
        <taxon>Craniata</taxon>
        <taxon>Vertebrata</taxon>
        <taxon>Euteleostomi</taxon>
        <taxon>Actinopterygii</taxon>
        <taxon>Neopterygii</taxon>
        <taxon>Teleostei</taxon>
        <taxon>Ostariophysi</taxon>
        <taxon>Cypriniformes</taxon>
        <taxon>Nemacheilidae</taxon>
        <taxon>Triplophysa</taxon>
    </lineage>
</organism>
<dbReference type="EMBL" id="JAFHDT010000011">
    <property type="protein sequence ID" value="KAI7803283.1"/>
    <property type="molecule type" value="Genomic_DNA"/>
</dbReference>
<keyword evidence="1" id="KW-0175">Coiled coil</keyword>
<protein>
    <recommendedName>
        <fullName evidence="5">Centriolar coiled-coil protein of 110 kDa</fullName>
    </recommendedName>
</protein>
<evidence type="ECO:0000313" key="3">
    <source>
        <dbReference type="EMBL" id="KAI7803283.1"/>
    </source>
</evidence>
<evidence type="ECO:0008006" key="5">
    <source>
        <dbReference type="Google" id="ProtNLM"/>
    </source>
</evidence>
<accession>A0A9W7WM79</accession>
<dbReference type="AlphaFoldDB" id="A0A9W7WM79"/>
<evidence type="ECO:0000256" key="2">
    <source>
        <dbReference type="SAM" id="MobiDB-lite"/>
    </source>
</evidence>
<feature type="compositionally biased region" description="Polar residues" evidence="2">
    <location>
        <begin position="296"/>
        <end position="306"/>
    </location>
</feature>
<dbReference type="PANTHER" id="PTHR13594">
    <property type="entry name" value="CENTRIOLAR COILED-COIL PROTEIN OF 110 KDA"/>
    <property type="match status" value="1"/>
</dbReference>
<dbReference type="Proteomes" id="UP001059041">
    <property type="component" value="Linkage Group LG11"/>
</dbReference>
<reference evidence="3" key="1">
    <citation type="submission" date="2021-02" db="EMBL/GenBank/DDBJ databases">
        <title>Comparative genomics reveals that relaxation of natural selection precedes convergent phenotypic evolution of cavefish.</title>
        <authorList>
            <person name="Peng Z."/>
        </authorList>
    </citation>
    <scope>NUCLEOTIDE SEQUENCE</scope>
    <source>
        <tissue evidence="3">Muscle</tissue>
    </source>
</reference>
<dbReference type="GO" id="GO:0005814">
    <property type="term" value="C:centriole"/>
    <property type="evidence" value="ECO:0007669"/>
    <property type="project" value="InterPro"/>
</dbReference>